<dbReference type="InterPro" id="IPR036514">
    <property type="entry name" value="SGNH_hydro_sf"/>
</dbReference>
<evidence type="ECO:0000256" key="8">
    <source>
        <dbReference type="SAM" id="Phobius"/>
    </source>
</evidence>
<name>A0A5S9R2T9_MYCVN</name>
<evidence type="ECO:0000256" key="7">
    <source>
        <dbReference type="ARBA" id="ARBA00023315"/>
    </source>
</evidence>
<dbReference type="InterPro" id="IPR002656">
    <property type="entry name" value="Acyl_transf_3_dom"/>
</dbReference>
<accession>A0A5S9R2T9</accession>
<dbReference type="InterPro" id="IPR050879">
    <property type="entry name" value="Acyltransferase_3"/>
</dbReference>
<feature type="transmembrane region" description="Helical" evidence="8">
    <location>
        <begin position="91"/>
        <end position="110"/>
    </location>
</feature>
<dbReference type="EMBL" id="CACSIP010000032">
    <property type="protein sequence ID" value="CAA0127850.1"/>
    <property type="molecule type" value="Genomic_DNA"/>
</dbReference>
<feature type="transmembrane region" description="Helical" evidence="8">
    <location>
        <begin position="397"/>
        <end position="418"/>
    </location>
</feature>
<proteinExistence type="predicted"/>
<protein>
    <submittedName>
        <fullName evidence="11">O-acetyltransferase OatA</fullName>
        <ecNumber evidence="11">2.3.1.-</ecNumber>
    </submittedName>
</protein>
<feature type="transmembrane region" description="Helical" evidence="8">
    <location>
        <begin position="274"/>
        <end position="294"/>
    </location>
</feature>
<dbReference type="SUPFAM" id="SSF52266">
    <property type="entry name" value="SGNH hydrolase"/>
    <property type="match status" value="1"/>
</dbReference>
<dbReference type="GO" id="GO:0005886">
    <property type="term" value="C:plasma membrane"/>
    <property type="evidence" value="ECO:0007669"/>
    <property type="project" value="UniProtKB-SubCell"/>
</dbReference>
<feature type="transmembrane region" description="Helical" evidence="8">
    <location>
        <begin position="236"/>
        <end position="253"/>
    </location>
</feature>
<keyword evidence="7 11" id="KW-0012">Acyltransferase</keyword>
<sequence>MTAVTAAPIRVGPRRYSSPGRGIPALDGVRAVAVALVLADHGGIPGLSGGFLGVDVFFVLSGFLITSLLLDEIGRTGRIGLKDFWIRRARRLLPALVVMVLAVVAARELFAAESTVSLREHAVATFFWMSNWVFVAEQTDYFSQGAPPSPLQHTWSLAVEEQYYVLWPLLVAGVVAALAAVAYRRGVPLTARAVRTAVFVTATAGVIGSATAAHVLSAGASQATLNRVYFGTDTRMQALLVGAAAAALLVRDWRGLAEGGVVLRSRWARWLARLAPVAGLVVLGGAAHLATGTAQEFRRGLLLVVAAAAILVVASVALEQDGPVARLLALPPLVGLGAISYGVYLWHWPLFLLINGERTGTTGWELFALRCAATVAVATVVWWLVEQPIRRWRPLTVPMLPLATATAATAAVVTMTVLPVGAKDAEPAPGPLVDSAALIAPEIPVAVTAPARPQVPGETRVAVFGDSIAWTLMRYLPPTPGLHFADYTTIGCGIARGGPYEYVGRELDQKPECDAWPARWAQRISHERPDVVLLIVGRWEVVDRMNEGRWTHIGEPGYDGYLRAELNRALDILGSTGARIVVTTEPYNRRAEKPDGSLYPEDQPTRVDRWNTLLRSVVTQRRNASVLDLNRKLSPNGVYTTRVEGIRMRSDGVHPTPEAVEWLTPWLTEALEPR</sequence>
<dbReference type="Pfam" id="PF19040">
    <property type="entry name" value="SGNH"/>
    <property type="match status" value="1"/>
</dbReference>
<dbReference type="InterPro" id="IPR043968">
    <property type="entry name" value="SGNH"/>
</dbReference>
<dbReference type="Pfam" id="PF01757">
    <property type="entry name" value="Acyl_transf_3"/>
    <property type="match status" value="1"/>
</dbReference>
<keyword evidence="5 8" id="KW-1133">Transmembrane helix</keyword>
<feature type="transmembrane region" description="Helical" evidence="8">
    <location>
        <begin position="196"/>
        <end position="216"/>
    </location>
</feature>
<dbReference type="GO" id="GO:0016747">
    <property type="term" value="F:acyltransferase activity, transferring groups other than amino-acyl groups"/>
    <property type="evidence" value="ECO:0007669"/>
    <property type="project" value="InterPro"/>
</dbReference>
<evidence type="ECO:0000256" key="1">
    <source>
        <dbReference type="ARBA" id="ARBA00004651"/>
    </source>
</evidence>
<dbReference type="CDD" id="cd00229">
    <property type="entry name" value="SGNH_hydrolase"/>
    <property type="match status" value="1"/>
</dbReference>
<evidence type="ECO:0000256" key="4">
    <source>
        <dbReference type="ARBA" id="ARBA00022692"/>
    </source>
</evidence>
<keyword evidence="2" id="KW-1003">Cell membrane</keyword>
<evidence type="ECO:0000313" key="12">
    <source>
        <dbReference type="Proteomes" id="UP000430146"/>
    </source>
</evidence>
<feature type="domain" description="SGNH" evidence="10">
    <location>
        <begin position="457"/>
        <end position="665"/>
    </location>
</feature>
<dbReference type="PANTHER" id="PTHR23028">
    <property type="entry name" value="ACETYLTRANSFERASE"/>
    <property type="match status" value="1"/>
</dbReference>
<dbReference type="GO" id="GO:0009103">
    <property type="term" value="P:lipopolysaccharide biosynthetic process"/>
    <property type="evidence" value="ECO:0007669"/>
    <property type="project" value="TreeGrafter"/>
</dbReference>
<evidence type="ECO:0000256" key="6">
    <source>
        <dbReference type="ARBA" id="ARBA00023136"/>
    </source>
</evidence>
<dbReference type="Proteomes" id="UP000430146">
    <property type="component" value="Unassembled WGS sequence"/>
</dbReference>
<dbReference type="EC" id="2.3.1.-" evidence="11"/>
<evidence type="ECO:0000313" key="11">
    <source>
        <dbReference type="EMBL" id="CAA0127850.1"/>
    </source>
</evidence>
<organism evidence="11 12">
    <name type="scientific">Mycolicibacterium vanbaalenii</name>
    <name type="common">Mycobacterium vanbaalenii</name>
    <dbReference type="NCBI Taxonomy" id="110539"/>
    <lineage>
        <taxon>Bacteria</taxon>
        <taxon>Bacillati</taxon>
        <taxon>Actinomycetota</taxon>
        <taxon>Actinomycetes</taxon>
        <taxon>Mycobacteriales</taxon>
        <taxon>Mycobacteriaceae</taxon>
        <taxon>Mycolicibacterium</taxon>
    </lineage>
</organism>
<keyword evidence="3 11" id="KW-0808">Transferase</keyword>
<evidence type="ECO:0000256" key="2">
    <source>
        <dbReference type="ARBA" id="ARBA00022475"/>
    </source>
</evidence>
<reference evidence="11 12" key="1">
    <citation type="submission" date="2019-11" db="EMBL/GenBank/DDBJ databases">
        <authorList>
            <person name="Holert J."/>
        </authorList>
    </citation>
    <scope>NUCLEOTIDE SEQUENCE [LARGE SCALE GENOMIC DNA]</scope>
    <source>
        <strain evidence="11">BC8_1</strain>
    </source>
</reference>
<comment type="subcellular location">
    <subcellularLocation>
        <location evidence="1">Cell membrane</location>
        <topology evidence="1">Multi-pass membrane protein</topology>
    </subcellularLocation>
</comment>
<dbReference type="AlphaFoldDB" id="A0A5S9R2T9"/>
<feature type="transmembrane region" description="Helical" evidence="8">
    <location>
        <begin position="327"/>
        <end position="347"/>
    </location>
</feature>
<evidence type="ECO:0000259" key="9">
    <source>
        <dbReference type="Pfam" id="PF01757"/>
    </source>
</evidence>
<keyword evidence="4 8" id="KW-0812">Transmembrane</keyword>
<dbReference type="Gene3D" id="3.40.50.1110">
    <property type="entry name" value="SGNH hydrolase"/>
    <property type="match status" value="1"/>
</dbReference>
<feature type="transmembrane region" description="Helical" evidence="8">
    <location>
        <begin position="50"/>
        <end position="70"/>
    </location>
</feature>
<evidence type="ECO:0000259" key="10">
    <source>
        <dbReference type="Pfam" id="PF19040"/>
    </source>
</evidence>
<feature type="transmembrane region" description="Helical" evidence="8">
    <location>
        <begin position="300"/>
        <end position="318"/>
    </location>
</feature>
<dbReference type="RefSeq" id="WP_159233036.1">
    <property type="nucleotide sequence ID" value="NZ_CACSIP010000032.1"/>
</dbReference>
<gene>
    <name evidence="11" type="primary">oatA_7</name>
    <name evidence="11" type="ORF">AELLOGFF_05335</name>
</gene>
<keyword evidence="6 8" id="KW-0472">Membrane</keyword>
<keyword evidence="12" id="KW-1185">Reference proteome</keyword>
<evidence type="ECO:0000256" key="3">
    <source>
        <dbReference type="ARBA" id="ARBA00022679"/>
    </source>
</evidence>
<dbReference type="OrthoDB" id="3404679at2"/>
<feature type="transmembrane region" description="Helical" evidence="8">
    <location>
        <begin position="164"/>
        <end position="184"/>
    </location>
</feature>
<dbReference type="PANTHER" id="PTHR23028:SF53">
    <property type="entry name" value="ACYL_TRANSF_3 DOMAIN-CONTAINING PROTEIN"/>
    <property type="match status" value="1"/>
</dbReference>
<evidence type="ECO:0000256" key="5">
    <source>
        <dbReference type="ARBA" id="ARBA00022989"/>
    </source>
</evidence>
<feature type="domain" description="Acyltransferase 3" evidence="9">
    <location>
        <begin position="24"/>
        <end position="383"/>
    </location>
</feature>
<feature type="transmembrane region" description="Helical" evidence="8">
    <location>
        <begin position="367"/>
        <end position="385"/>
    </location>
</feature>